<feature type="transmembrane region" description="Helical" evidence="6">
    <location>
        <begin position="399"/>
        <end position="420"/>
    </location>
</feature>
<organism evidence="7 8">
    <name type="scientific">Bacteroides coprosuis DSM 18011</name>
    <dbReference type="NCBI Taxonomy" id="679937"/>
    <lineage>
        <taxon>Bacteria</taxon>
        <taxon>Pseudomonadati</taxon>
        <taxon>Bacteroidota</taxon>
        <taxon>Bacteroidia</taxon>
        <taxon>Bacteroidales</taxon>
        <taxon>Bacteroidaceae</taxon>
        <taxon>Bacteroides</taxon>
    </lineage>
</organism>
<dbReference type="InterPro" id="IPR011701">
    <property type="entry name" value="MFS"/>
</dbReference>
<keyword evidence="8" id="KW-1185">Reference proteome</keyword>
<dbReference type="HOGENOM" id="CLU_029352_0_0_10"/>
<dbReference type="EMBL" id="CM001167">
    <property type="protein sequence ID" value="EGJ70755.1"/>
    <property type="molecule type" value="Genomic_DNA"/>
</dbReference>
<evidence type="ECO:0000313" key="7">
    <source>
        <dbReference type="EMBL" id="EGJ70755.1"/>
    </source>
</evidence>
<evidence type="ECO:0000256" key="6">
    <source>
        <dbReference type="SAM" id="Phobius"/>
    </source>
</evidence>
<feature type="transmembrane region" description="Helical" evidence="6">
    <location>
        <begin position="74"/>
        <end position="100"/>
    </location>
</feature>
<feature type="transmembrane region" description="Helical" evidence="6">
    <location>
        <begin position="372"/>
        <end position="393"/>
    </location>
</feature>
<protein>
    <submittedName>
        <fullName evidence="7">Major facilitator superfamily MFS_1</fullName>
    </submittedName>
</protein>
<dbReference type="SUPFAM" id="SSF103473">
    <property type="entry name" value="MFS general substrate transporter"/>
    <property type="match status" value="1"/>
</dbReference>
<feature type="transmembrane region" description="Helical" evidence="6">
    <location>
        <begin position="106"/>
        <end position="131"/>
    </location>
</feature>
<feature type="transmembrane region" description="Helical" evidence="6">
    <location>
        <begin position="236"/>
        <end position="258"/>
    </location>
</feature>
<feature type="transmembrane region" description="Helical" evidence="6">
    <location>
        <begin position="182"/>
        <end position="202"/>
    </location>
</feature>
<keyword evidence="4 6" id="KW-1133">Transmembrane helix</keyword>
<dbReference type="STRING" id="679937.Bcop_0537"/>
<keyword evidence="3 6" id="KW-0812">Transmembrane</keyword>
<feature type="transmembrane region" description="Helical" evidence="6">
    <location>
        <begin position="334"/>
        <end position="360"/>
    </location>
</feature>
<reference evidence="7 8" key="1">
    <citation type="journal article" date="2011" name="Stand. Genomic Sci.">
        <title>Non-contiguous finished genome sequence of Bacteroides coprosuis type strain (PC139).</title>
        <authorList>
            <person name="Land M."/>
            <person name="Held B."/>
            <person name="Gronow S."/>
            <person name="Abt B."/>
            <person name="Lucas S."/>
            <person name="Del Rio T.G."/>
            <person name="Nolan M."/>
            <person name="Tice H."/>
            <person name="Cheng J.F."/>
            <person name="Pitluck S."/>
            <person name="Liolios K."/>
            <person name="Pagani I."/>
            <person name="Ivanova N."/>
            <person name="Mavromatis K."/>
            <person name="Mikhailova N."/>
            <person name="Pati A."/>
            <person name="Tapia R."/>
            <person name="Han C."/>
            <person name="Goodwin L."/>
            <person name="Chen A."/>
            <person name="Palaniappan K."/>
            <person name="Hauser L."/>
            <person name="Brambilla E.M."/>
            <person name="Rohde M."/>
            <person name="Goker M."/>
            <person name="Detter J.C."/>
            <person name="Woyke T."/>
            <person name="Bristow J."/>
            <person name="Eisen J.A."/>
            <person name="Markowitz V."/>
            <person name="Hugenholtz P."/>
            <person name="Kyrpides N.C."/>
            <person name="Klenk H.P."/>
            <person name="Lapidus A."/>
        </authorList>
    </citation>
    <scope>NUCLEOTIDE SEQUENCE</scope>
    <source>
        <strain evidence="7 8">DSM 18011</strain>
    </source>
</reference>
<feature type="transmembrane region" description="Helical" evidence="6">
    <location>
        <begin position="12"/>
        <end position="33"/>
    </location>
</feature>
<evidence type="ECO:0000313" key="8">
    <source>
        <dbReference type="Proteomes" id="UP000018439"/>
    </source>
</evidence>
<dbReference type="PANTHER" id="PTHR12778">
    <property type="entry name" value="SOLUTE CARRIER FAMILY 33 ACETYL-COA TRANSPORTER -RELATED"/>
    <property type="match status" value="1"/>
</dbReference>
<accession>F3ZRN0</accession>
<dbReference type="eggNOG" id="COG2814">
    <property type="taxonomic scope" value="Bacteria"/>
</dbReference>
<dbReference type="Proteomes" id="UP000018439">
    <property type="component" value="Chromosome"/>
</dbReference>
<comment type="subcellular location">
    <subcellularLocation>
        <location evidence="1">Membrane</location>
        <topology evidence="1">Multi-pass membrane protein</topology>
    </subcellularLocation>
</comment>
<evidence type="ECO:0000256" key="1">
    <source>
        <dbReference type="ARBA" id="ARBA00004141"/>
    </source>
</evidence>
<evidence type="ECO:0000256" key="3">
    <source>
        <dbReference type="ARBA" id="ARBA00022692"/>
    </source>
</evidence>
<keyword evidence="2" id="KW-0813">Transport</keyword>
<dbReference type="Pfam" id="PF07690">
    <property type="entry name" value="MFS_1"/>
    <property type="match status" value="1"/>
</dbReference>
<dbReference type="GO" id="GO:0022857">
    <property type="term" value="F:transmembrane transporter activity"/>
    <property type="evidence" value="ECO:0007669"/>
    <property type="project" value="InterPro"/>
</dbReference>
<dbReference type="Gene3D" id="1.20.1250.20">
    <property type="entry name" value="MFS general substrate transporter like domains"/>
    <property type="match status" value="1"/>
</dbReference>
<keyword evidence="5 6" id="KW-0472">Membrane</keyword>
<evidence type="ECO:0000256" key="5">
    <source>
        <dbReference type="ARBA" id="ARBA00023136"/>
    </source>
</evidence>
<feature type="transmembrane region" description="Helical" evidence="6">
    <location>
        <begin position="307"/>
        <end position="328"/>
    </location>
</feature>
<evidence type="ECO:0000256" key="4">
    <source>
        <dbReference type="ARBA" id="ARBA00022989"/>
    </source>
</evidence>
<dbReference type="GO" id="GO:0016020">
    <property type="term" value="C:membrane"/>
    <property type="evidence" value="ECO:0007669"/>
    <property type="project" value="UniProtKB-SubCell"/>
</dbReference>
<dbReference type="AlphaFoldDB" id="F3ZRN0"/>
<sequence>MNNQKRVSPWAWVPTLYFAQGLPYVAVMTIAVIMYKRLGLSNTDIALYTSWLYLPWVIKPLWSPFVDLVKTKRAWVVAMQALVAAGFAGVAFFIPTAFYIKMSLAFFWLLAFSSATHDIAADGFYMLGLSTGDQSLFVGIRNTAYRLATIFGQGVLVMFAGAMEEGILFSSTKGNIPLAWSITFYLLAGIFLGLALYHNYVLPRPDADVKRPNLSANRILKDFFETFISFFKKKDLGLMFFFILTYRLGESQLAKIAYPFLLDGTDQGGLALDTSTVGVIYGTIGVIALLVGGIIGGILISKSGFRAWIIPMAIAINLPDVLYVWLAWATPDNVWLISSAVVLEQFGYGFGFTAYMLYLIYIADGEHKTAHYAIATGFMALGMMLPGMVAGWIQDHIGYTNFFIWVCICTIPGIVASIMVKNKIDPSFGRKKINRS</sequence>
<feature type="transmembrane region" description="Helical" evidence="6">
    <location>
        <begin position="143"/>
        <end position="162"/>
    </location>
</feature>
<name>F3ZRN0_9BACE</name>
<dbReference type="InterPro" id="IPR036259">
    <property type="entry name" value="MFS_trans_sf"/>
</dbReference>
<gene>
    <name evidence="7" type="ORF">Bcop_0537</name>
</gene>
<proteinExistence type="predicted"/>
<feature type="transmembrane region" description="Helical" evidence="6">
    <location>
        <begin position="45"/>
        <end position="62"/>
    </location>
</feature>
<dbReference type="InterPro" id="IPR004752">
    <property type="entry name" value="AmpG_permease/AT-1"/>
</dbReference>
<feature type="transmembrane region" description="Helical" evidence="6">
    <location>
        <begin position="278"/>
        <end position="300"/>
    </location>
</feature>
<dbReference type="PANTHER" id="PTHR12778:SF10">
    <property type="entry name" value="MAJOR FACILITATOR SUPERFAMILY DOMAIN-CONTAINING PROTEIN 3"/>
    <property type="match status" value="1"/>
</dbReference>
<evidence type="ECO:0000256" key="2">
    <source>
        <dbReference type="ARBA" id="ARBA00022448"/>
    </source>
</evidence>